<dbReference type="InterPro" id="IPR000719">
    <property type="entry name" value="Prot_kinase_dom"/>
</dbReference>
<dbReference type="Gene3D" id="1.10.510.10">
    <property type="entry name" value="Transferase(Phosphotransferase) domain 1"/>
    <property type="match status" value="1"/>
</dbReference>
<dbReference type="AlphaFoldDB" id="A0A7I7PA07"/>
<organism evidence="16 17">
    <name type="scientific">Mycobacterium noviomagense</name>
    <dbReference type="NCBI Taxonomy" id="459858"/>
    <lineage>
        <taxon>Bacteria</taxon>
        <taxon>Bacillati</taxon>
        <taxon>Actinomycetota</taxon>
        <taxon>Actinomycetes</taxon>
        <taxon>Mycobacteriales</taxon>
        <taxon>Mycobacteriaceae</taxon>
        <taxon>Mycobacterium</taxon>
    </lineage>
</organism>
<dbReference type="CDD" id="cd00143">
    <property type="entry name" value="PP2Cc"/>
    <property type="match status" value="1"/>
</dbReference>
<dbReference type="Pfam" id="PF00069">
    <property type="entry name" value="Pkinase"/>
    <property type="match status" value="1"/>
</dbReference>
<evidence type="ECO:0000256" key="9">
    <source>
        <dbReference type="ARBA" id="ARBA00022840"/>
    </source>
</evidence>
<evidence type="ECO:0000256" key="12">
    <source>
        <dbReference type="PROSITE-ProRule" id="PRU10141"/>
    </source>
</evidence>
<evidence type="ECO:0000313" key="16">
    <source>
        <dbReference type="EMBL" id="BBY05423.1"/>
    </source>
</evidence>
<keyword evidence="10" id="KW-1133">Transmembrane helix</keyword>
<dbReference type="SMART" id="SM00220">
    <property type="entry name" value="S_TKc"/>
    <property type="match status" value="1"/>
</dbReference>
<evidence type="ECO:0000256" key="7">
    <source>
        <dbReference type="ARBA" id="ARBA00022741"/>
    </source>
</evidence>
<dbReference type="SMART" id="SM00331">
    <property type="entry name" value="PP2C_SIG"/>
    <property type="match status" value="1"/>
</dbReference>
<dbReference type="EC" id="2.7.11.1" evidence="2"/>
<dbReference type="GO" id="GO:0004674">
    <property type="term" value="F:protein serine/threonine kinase activity"/>
    <property type="evidence" value="ECO:0007669"/>
    <property type="project" value="UniProtKB-KW"/>
</dbReference>
<name>A0A7I7PA07_9MYCO</name>
<comment type="subcellular location">
    <subcellularLocation>
        <location evidence="1">Cell membrane</location>
        <topology evidence="1">Single-pass membrane protein</topology>
    </subcellularLocation>
</comment>
<evidence type="ECO:0000256" key="6">
    <source>
        <dbReference type="ARBA" id="ARBA00022692"/>
    </source>
</evidence>
<dbReference type="GO" id="GO:0005524">
    <property type="term" value="F:ATP binding"/>
    <property type="evidence" value="ECO:0007669"/>
    <property type="project" value="UniProtKB-UniRule"/>
</dbReference>
<feature type="domain" description="PPM-type phosphatase" evidence="15">
    <location>
        <begin position="339"/>
        <end position="562"/>
    </location>
</feature>
<evidence type="ECO:0000256" key="4">
    <source>
        <dbReference type="ARBA" id="ARBA00022527"/>
    </source>
</evidence>
<dbReference type="PROSITE" id="PS51746">
    <property type="entry name" value="PPM_2"/>
    <property type="match status" value="1"/>
</dbReference>
<keyword evidence="5" id="KW-0808">Transferase</keyword>
<keyword evidence="7 12" id="KW-0547">Nucleotide-binding</keyword>
<accession>A0A7I7PA07</accession>
<evidence type="ECO:0000313" key="17">
    <source>
        <dbReference type="Proteomes" id="UP000466894"/>
    </source>
</evidence>
<evidence type="ECO:0000256" key="5">
    <source>
        <dbReference type="ARBA" id="ARBA00022679"/>
    </source>
</evidence>
<dbReference type="FunFam" id="1.10.510.10:FF:000021">
    <property type="entry name" value="Serine/threonine protein kinase"/>
    <property type="match status" value="1"/>
</dbReference>
<keyword evidence="3" id="KW-1003">Cell membrane</keyword>
<evidence type="ECO:0000256" key="10">
    <source>
        <dbReference type="ARBA" id="ARBA00022989"/>
    </source>
</evidence>
<reference evidence="16 17" key="1">
    <citation type="journal article" date="2019" name="Emerg. Microbes Infect.">
        <title>Comprehensive subspecies identification of 175 nontuberculous mycobacteria species based on 7547 genomic profiles.</title>
        <authorList>
            <person name="Matsumoto Y."/>
            <person name="Kinjo T."/>
            <person name="Motooka D."/>
            <person name="Nabeya D."/>
            <person name="Jung N."/>
            <person name="Uechi K."/>
            <person name="Horii T."/>
            <person name="Iida T."/>
            <person name="Fujita J."/>
            <person name="Nakamura S."/>
        </authorList>
    </citation>
    <scope>NUCLEOTIDE SEQUENCE [LARGE SCALE GENOMIC DNA]</scope>
    <source>
        <strain evidence="16 17">JCM 16367</strain>
    </source>
</reference>
<dbReference type="Pfam" id="PF13672">
    <property type="entry name" value="PP2C_2"/>
    <property type="match status" value="1"/>
</dbReference>
<dbReference type="RefSeq" id="WP_232070406.1">
    <property type="nucleotide sequence ID" value="NZ_AP022583.1"/>
</dbReference>
<gene>
    <name evidence="16" type="ORF">MNVI_07410</name>
</gene>
<dbReference type="PANTHER" id="PTHR43289">
    <property type="entry name" value="MITOGEN-ACTIVATED PROTEIN KINASE KINASE KINASE 20-RELATED"/>
    <property type="match status" value="1"/>
</dbReference>
<feature type="binding site" evidence="12">
    <location>
        <position position="38"/>
    </location>
    <ligand>
        <name>ATP</name>
        <dbReference type="ChEBI" id="CHEBI:30616"/>
    </ligand>
</feature>
<proteinExistence type="predicted"/>
<dbReference type="GO" id="GO:0005886">
    <property type="term" value="C:plasma membrane"/>
    <property type="evidence" value="ECO:0007669"/>
    <property type="project" value="UniProtKB-SubCell"/>
</dbReference>
<evidence type="ECO:0000256" key="2">
    <source>
        <dbReference type="ARBA" id="ARBA00012513"/>
    </source>
</evidence>
<dbReference type="Gene3D" id="3.30.200.20">
    <property type="entry name" value="Phosphorylase Kinase, domain 1"/>
    <property type="match status" value="1"/>
</dbReference>
<sequence length="578" mass="62553">MDGTPFGRYRLVELLGRGGMGEVWRAYDTAIDRVVALKKLPVSFADDKVFRERFRREARAAAGLDAPHVVPIHDFGEIEGRLFVTMRLINGRDLQELLNDGPLPPTRAVKIVEQIASALHAAHQKGLVHRDVKPSNILVTEDDDVFAYLIDFGIARAPEDSALTGTGVPIGTWDYMAPERFKDGTADARADVYALACVLYQSLTRQLPFPGESLDQIAAAHLFLPPPKPSELTRAISKRMDEVIAKGMAKDPNRRYGTTKALAKAARAALSTQSAGVQRGLAIEELQERLLPADIRPVVSTPSPRWARLAGRPQDTDPVGRAGSVTSSALSPSVMLVLRYAVRSDRGLAYAQNEDSVYAGARLLAVADGMATSIGGSIASQLVIAALAPLDDEPPGDDMLAQLEAAVRRSNSAIAAQVDVEPTLKGMGTTLTALFFVGNRVGLAHIGGSRAYLLRDGVLTRLTQDEFVMGPGVYTSRLTAAERKRMMRRLTGDEVPITLQQLEVRPGDRYLLCTPGLTDSVNQGTIREVLQISDVSESADRLIELALRGGGTDNVTVVVSDVVRYDYRSGKENLTKPA</sequence>
<evidence type="ECO:0000256" key="1">
    <source>
        <dbReference type="ARBA" id="ARBA00004162"/>
    </source>
</evidence>
<dbReference type="Gene3D" id="3.60.40.10">
    <property type="entry name" value="PPM-type phosphatase domain"/>
    <property type="match status" value="1"/>
</dbReference>
<dbReference type="PANTHER" id="PTHR43289:SF6">
    <property type="entry name" value="SERINE_THREONINE-PROTEIN KINASE NEKL-3"/>
    <property type="match status" value="1"/>
</dbReference>
<evidence type="ECO:0000256" key="11">
    <source>
        <dbReference type="ARBA" id="ARBA00023136"/>
    </source>
</evidence>
<dbReference type="InterPro" id="IPR011009">
    <property type="entry name" value="Kinase-like_dom_sf"/>
</dbReference>
<dbReference type="SUPFAM" id="SSF81606">
    <property type="entry name" value="PP2C-like"/>
    <property type="match status" value="1"/>
</dbReference>
<dbReference type="InterPro" id="IPR008271">
    <property type="entry name" value="Ser/Thr_kinase_AS"/>
</dbReference>
<dbReference type="InterPro" id="IPR017441">
    <property type="entry name" value="Protein_kinase_ATP_BS"/>
</dbReference>
<dbReference type="Proteomes" id="UP000466894">
    <property type="component" value="Chromosome"/>
</dbReference>
<protein>
    <recommendedName>
        <fullName evidence="2">non-specific serine/threonine protein kinase</fullName>
        <ecNumber evidence="2">2.7.11.1</ecNumber>
    </recommendedName>
</protein>
<dbReference type="InterPro" id="IPR036457">
    <property type="entry name" value="PPM-type-like_dom_sf"/>
</dbReference>
<keyword evidence="8" id="KW-0418">Kinase</keyword>
<dbReference type="PROSITE" id="PS50011">
    <property type="entry name" value="PROTEIN_KINASE_DOM"/>
    <property type="match status" value="1"/>
</dbReference>
<evidence type="ECO:0000256" key="8">
    <source>
        <dbReference type="ARBA" id="ARBA00022777"/>
    </source>
</evidence>
<evidence type="ECO:0000259" key="15">
    <source>
        <dbReference type="PROSITE" id="PS51746"/>
    </source>
</evidence>
<dbReference type="SMART" id="SM00332">
    <property type="entry name" value="PP2Cc"/>
    <property type="match status" value="1"/>
</dbReference>
<dbReference type="PROSITE" id="PS00107">
    <property type="entry name" value="PROTEIN_KINASE_ATP"/>
    <property type="match status" value="1"/>
</dbReference>
<dbReference type="KEGG" id="mnv:MNVI_07410"/>
<keyword evidence="4" id="KW-0723">Serine/threonine-protein kinase</keyword>
<dbReference type="GO" id="GO:0080090">
    <property type="term" value="P:regulation of primary metabolic process"/>
    <property type="evidence" value="ECO:0007669"/>
    <property type="project" value="UniProtKB-ARBA"/>
</dbReference>
<feature type="domain" description="Protein kinase" evidence="14">
    <location>
        <begin position="9"/>
        <end position="270"/>
    </location>
</feature>
<dbReference type="EMBL" id="AP022583">
    <property type="protein sequence ID" value="BBY05423.1"/>
    <property type="molecule type" value="Genomic_DNA"/>
</dbReference>
<feature type="region of interest" description="Disordered" evidence="13">
    <location>
        <begin position="304"/>
        <end position="325"/>
    </location>
</feature>
<evidence type="ECO:0000256" key="3">
    <source>
        <dbReference type="ARBA" id="ARBA00022475"/>
    </source>
</evidence>
<dbReference type="PROSITE" id="PS00108">
    <property type="entry name" value="PROTEIN_KINASE_ST"/>
    <property type="match status" value="1"/>
</dbReference>
<dbReference type="CDD" id="cd14014">
    <property type="entry name" value="STKc_PknB_like"/>
    <property type="match status" value="1"/>
</dbReference>
<evidence type="ECO:0000259" key="14">
    <source>
        <dbReference type="PROSITE" id="PS50011"/>
    </source>
</evidence>
<keyword evidence="11" id="KW-0472">Membrane</keyword>
<dbReference type="InterPro" id="IPR001932">
    <property type="entry name" value="PPM-type_phosphatase-like_dom"/>
</dbReference>
<keyword evidence="6" id="KW-0812">Transmembrane</keyword>
<keyword evidence="9 12" id="KW-0067">ATP-binding</keyword>
<evidence type="ECO:0000256" key="13">
    <source>
        <dbReference type="SAM" id="MobiDB-lite"/>
    </source>
</evidence>
<dbReference type="SUPFAM" id="SSF56112">
    <property type="entry name" value="Protein kinase-like (PK-like)"/>
    <property type="match status" value="1"/>
</dbReference>